<evidence type="ECO:0000256" key="2">
    <source>
        <dbReference type="SAM" id="Phobius"/>
    </source>
</evidence>
<dbReference type="InterPro" id="IPR003416">
    <property type="entry name" value="MgtC/SapB/SrpB/YhiD_fam"/>
</dbReference>
<dbReference type="PANTHER" id="PTHR35007:SF4">
    <property type="entry name" value="CONSERVED TRANSMEMBRANE PROTEIN-RELATED"/>
    <property type="match status" value="1"/>
</dbReference>
<organism evidence="3 4">
    <name type="scientific">Kitasatospora nipponensis</name>
    <dbReference type="NCBI Taxonomy" id="258049"/>
    <lineage>
        <taxon>Bacteria</taxon>
        <taxon>Bacillati</taxon>
        <taxon>Actinomycetota</taxon>
        <taxon>Actinomycetes</taxon>
        <taxon>Kitasatosporales</taxon>
        <taxon>Streptomycetaceae</taxon>
        <taxon>Kitasatospora</taxon>
    </lineage>
</organism>
<evidence type="ECO:0000313" key="4">
    <source>
        <dbReference type="Proteomes" id="UP001500037"/>
    </source>
</evidence>
<keyword evidence="4" id="KW-1185">Reference proteome</keyword>
<keyword evidence="2" id="KW-1133">Transmembrane helix</keyword>
<dbReference type="PANTHER" id="PTHR35007">
    <property type="entry name" value="INTEGRAL MEMBRANE PROTEIN-RELATED"/>
    <property type="match status" value="1"/>
</dbReference>
<keyword evidence="2" id="KW-0812">Transmembrane</keyword>
<feature type="transmembrane region" description="Helical" evidence="2">
    <location>
        <begin position="75"/>
        <end position="101"/>
    </location>
</feature>
<proteinExistence type="predicted"/>
<keyword evidence="2" id="KW-0472">Membrane</keyword>
<evidence type="ECO:0000256" key="1">
    <source>
        <dbReference type="SAM" id="MobiDB-lite"/>
    </source>
</evidence>
<dbReference type="EMBL" id="BAAALF010000133">
    <property type="protein sequence ID" value="GAA1259344.1"/>
    <property type="molecule type" value="Genomic_DNA"/>
</dbReference>
<name>A0ABP4HDK2_9ACTN</name>
<accession>A0ABP4HDK2</accession>
<evidence type="ECO:0000313" key="3">
    <source>
        <dbReference type="EMBL" id="GAA1259344.1"/>
    </source>
</evidence>
<evidence type="ECO:0008006" key="5">
    <source>
        <dbReference type="Google" id="ProtNLM"/>
    </source>
</evidence>
<feature type="transmembrane region" description="Helical" evidence="2">
    <location>
        <begin position="243"/>
        <end position="261"/>
    </location>
</feature>
<dbReference type="PRINTS" id="PR01837">
    <property type="entry name" value="MGTCSAPBPROT"/>
</dbReference>
<gene>
    <name evidence="3" type="ORF">GCM10009665_56820</name>
</gene>
<dbReference type="Proteomes" id="UP001500037">
    <property type="component" value="Unassembled WGS sequence"/>
</dbReference>
<protein>
    <recommendedName>
        <fullName evidence="5">Tight adherence protein B</fullName>
    </recommendedName>
</protein>
<feature type="region of interest" description="Disordered" evidence="1">
    <location>
        <begin position="322"/>
        <end position="349"/>
    </location>
</feature>
<feature type="transmembrane region" description="Helical" evidence="2">
    <location>
        <begin position="267"/>
        <end position="291"/>
    </location>
</feature>
<sequence length="349" mass="36214">MTGRHLDLAATLSLCAAGASAWARLNRRARARRRSVTVLGAPDGPGVLVRIGLRRLRRLVGAPGERRRWWGPEALLLPGGLLAGSLAHSVLPFVAAALLIVPGRRWRMRRTLAREAGDRAVAVIELCAALAGELRSGATPGQALEAVTGRQRHLGSQVARLGPQALARLVATRYGADVPSVFRWVAALPGGAGASAIAACWQVTADSGTGLAVSLDQVAAALRADLGLREEIRSELAGPRTTAALLAALPVFGLVLGSALGAQPLRILLSTPLGMGCLLAGGLLEVAGLLWTARIIRAAQADLGVHGGAVAAAGRPVGVRVRATEPRRPVRAGGPRRGRRSDLDMMEVS</sequence>
<reference evidence="4" key="1">
    <citation type="journal article" date="2019" name="Int. J. Syst. Evol. Microbiol.">
        <title>The Global Catalogue of Microorganisms (GCM) 10K type strain sequencing project: providing services to taxonomists for standard genome sequencing and annotation.</title>
        <authorList>
            <consortium name="The Broad Institute Genomics Platform"/>
            <consortium name="The Broad Institute Genome Sequencing Center for Infectious Disease"/>
            <person name="Wu L."/>
            <person name="Ma J."/>
        </authorList>
    </citation>
    <scope>NUCLEOTIDE SEQUENCE [LARGE SCALE GENOMIC DNA]</scope>
    <source>
        <strain evidence="4">JCM 13004</strain>
    </source>
</reference>
<comment type="caution">
    <text evidence="3">The sequence shown here is derived from an EMBL/GenBank/DDBJ whole genome shotgun (WGS) entry which is preliminary data.</text>
</comment>
<dbReference type="RefSeq" id="WP_344444883.1">
    <property type="nucleotide sequence ID" value="NZ_BAAALF010000133.1"/>
</dbReference>